<keyword evidence="3" id="KW-1185">Reference proteome</keyword>
<gene>
    <name evidence="2" type="ORF">MUN86_19595</name>
</gene>
<keyword evidence="1" id="KW-0812">Transmembrane</keyword>
<dbReference type="Proteomes" id="UP000830401">
    <property type="component" value="Chromosome"/>
</dbReference>
<accession>A0ABY4G4M0</accession>
<protein>
    <recommendedName>
        <fullName evidence="4">DUF202 domain-containing protein</fullName>
    </recommendedName>
</protein>
<keyword evidence="1" id="KW-0472">Membrane</keyword>
<keyword evidence="1" id="KW-1133">Transmembrane helix</keyword>
<name>A0ABY4G4M0_9BACT</name>
<dbReference type="EMBL" id="CP095061">
    <property type="protein sequence ID" value="UOQ65711.1"/>
    <property type="molecule type" value="Genomic_DNA"/>
</dbReference>
<evidence type="ECO:0000313" key="3">
    <source>
        <dbReference type="Proteomes" id="UP000830401"/>
    </source>
</evidence>
<reference evidence="2" key="1">
    <citation type="submission" date="2022-04" db="EMBL/GenBank/DDBJ databases">
        <title>Hymenobacter sp. isolated from the air.</title>
        <authorList>
            <person name="Won M."/>
            <person name="Lee C.-M."/>
            <person name="Woen H.-Y."/>
            <person name="Kwon S.-W."/>
        </authorList>
    </citation>
    <scope>NUCLEOTIDE SEQUENCE</scope>
    <source>
        <strain evidence="2">5420S-77</strain>
    </source>
</reference>
<evidence type="ECO:0000313" key="2">
    <source>
        <dbReference type="EMBL" id="UOQ65711.1"/>
    </source>
</evidence>
<dbReference type="RefSeq" id="WP_245119691.1">
    <property type="nucleotide sequence ID" value="NZ_CP095061.1"/>
</dbReference>
<organism evidence="2 3">
    <name type="scientific">Hymenobacter volaticus</name>
    <dbReference type="NCBI Taxonomy" id="2932254"/>
    <lineage>
        <taxon>Bacteria</taxon>
        <taxon>Pseudomonadati</taxon>
        <taxon>Bacteroidota</taxon>
        <taxon>Cytophagia</taxon>
        <taxon>Cytophagales</taxon>
        <taxon>Hymenobacteraceae</taxon>
        <taxon>Hymenobacter</taxon>
    </lineage>
</organism>
<sequence length="77" mass="8696">MAPLPPVTRRLVGRLNMLAGFMLLVALALRIGITYYMYQQVGIAALYNRELVFSLLLLIGGVLLLRFGWSMARRSRV</sequence>
<feature type="transmembrane region" description="Helical" evidence="1">
    <location>
        <begin position="50"/>
        <end position="69"/>
    </location>
</feature>
<feature type="transmembrane region" description="Helical" evidence="1">
    <location>
        <begin position="18"/>
        <end position="38"/>
    </location>
</feature>
<proteinExistence type="predicted"/>
<evidence type="ECO:0008006" key="4">
    <source>
        <dbReference type="Google" id="ProtNLM"/>
    </source>
</evidence>
<evidence type="ECO:0000256" key="1">
    <source>
        <dbReference type="SAM" id="Phobius"/>
    </source>
</evidence>